<gene>
    <name evidence="1" type="ORF">CVT23_09795</name>
</gene>
<sequence length="137" mass="15174">MAMTEHARATADACYMIDTGAQRFRAHDTADFWPKMMAGEIEGEALVSFFRMESDFPHWEMHPEGDELFVLHSGEIKVVLEQDGAETVFRLKARQTCVIPRGAWHFAYCVAPGDLTVITFGEGTQHRAVDGAPGTAA</sequence>
<accession>A0A2M9G2X6</accession>
<evidence type="ECO:0000313" key="1">
    <source>
        <dbReference type="EMBL" id="PJK30044.1"/>
    </source>
</evidence>
<protein>
    <recommendedName>
        <fullName evidence="3">Cupin domain-containing protein</fullName>
    </recommendedName>
</protein>
<dbReference type="Gene3D" id="2.60.120.10">
    <property type="entry name" value="Jelly Rolls"/>
    <property type="match status" value="1"/>
</dbReference>
<dbReference type="EMBL" id="PHIG01000031">
    <property type="protein sequence ID" value="PJK30044.1"/>
    <property type="molecule type" value="Genomic_DNA"/>
</dbReference>
<comment type="caution">
    <text evidence="1">The sequence shown here is derived from an EMBL/GenBank/DDBJ whole genome shotgun (WGS) entry which is preliminary data.</text>
</comment>
<evidence type="ECO:0000313" key="2">
    <source>
        <dbReference type="Proteomes" id="UP000229498"/>
    </source>
</evidence>
<reference evidence="1 2" key="1">
    <citation type="submission" date="2017-11" db="EMBL/GenBank/DDBJ databases">
        <title>Draft genome sequence of Rhizobiales bacterium SY3-13.</title>
        <authorList>
            <person name="Sun C."/>
        </authorList>
    </citation>
    <scope>NUCLEOTIDE SEQUENCE [LARGE SCALE GENOMIC DNA]</scope>
    <source>
        <strain evidence="1 2">SY3-13</strain>
    </source>
</reference>
<dbReference type="AlphaFoldDB" id="A0A2M9G2X6"/>
<evidence type="ECO:0008006" key="3">
    <source>
        <dbReference type="Google" id="ProtNLM"/>
    </source>
</evidence>
<dbReference type="SUPFAM" id="SSF51182">
    <property type="entry name" value="RmlC-like cupins"/>
    <property type="match status" value="1"/>
</dbReference>
<dbReference type="InterPro" id="IPR014710">
    <property type="entry name" value="RmlC-like_jellyroll"/>
</dbReference>
<dbReference type="InterPro" id="IPR011051">
    <property type="entry name" value="RmlC_Cupin_sf"/>
</dbReference>
<proteinExistence type="predicted"/>
<keyword evidence="2" id="KW-1185">Reference proteome</keyword>
<dbReference type="Proteomes" id="UP000229498">
    <property type="component" value="Unassembled WGS sequence"/>
</dbReference>
<organism evidence="1 2">
    <name type="scientific">Minwuia thermotolerans</name>
    <dbReference type="NCBI Taxonomy" id="2056226"/>
    <lineage>
        <taxon>Bacteria</taxon>
        <taxon>Pseudomonadati</taxon>
        <taxon>Pseudomonadota</taxon>
        <taxon>Alphaproteobacteria</taxon>
        <taxon>Minwuiales</taxon>
        <taxon>Minwuiaceae</taxon>
        <taxon>Minwuia</taxon>
    </lineage>
</organism>
<name>A0A2M9G2X6_9PROT</name>